<organism evidence="2">
    <name type="scientific">Salmonella enterica</name>
    <name type="common">Salmonella choleraesuis</name>
    <dbReference type="NCBI Taxonomy" id="28901"/>
    <lineage>
        <taxon>Bacteria</taxon>
        <taxon>Pseudomonadati</taxon>
        <taxon>Pseudomonadota</taxon>
        <taxon>Gammaproteobacteria</taxon>
        <taxon>Enterobacterales</taxon>
        <taxon>Enterobacteriaceae</taxon>
        <taxon>Salmonella</taxon>
    </lineage>
</organism>
<feature type="region of interest" description="Disordered" evidence="1">
    <location>
        <begin position="1"/>
        <end position="24"/>
    </location>
</feature>
<accession>A0A742ZJI5</accession>
<sequence length="24" mass="2649">MALTDKQARSAKPSDKPYKLADTL</sequence>
<reference evidence="2" key="1">
    <citation type="journal article" date="2018" name="Genome Biol.">
        <title>SKESA: strategic k-mer extension for scrupulous assemblies.</title>
        <authorList>
            <person name="Souvorov A."/>
            <person name="Agarwala R."/>
            <person name="Lipman D.J."/>
        </authorList>
    </citation>
    <scope>NUCLEOTIDE SEQUENCE</scope>
    <source>
        <strain evidence="2">MA.MC_01-0209</strain>
    </source>
</reference>
<evidence type="ECO:0000313" key="2">
    <source>
        <dbReference type="EMBL" id="HAF1784838.1"/>
    </source>
</evidence>
<proteinExistence type="predicted"/>
<protein>
    <submittedName>
        <fullName evidence="2">DUF4102 domain-containing protein</fullName>
    </submittedName>
</protein>
<dbReference type="AlphaFoldDB" id="A0A742ZJI5"/>
<reference evidence="2" key="2">
    <citation type="submission" date="2020-02" db="EMBL/GenBank/DDBJ databases">
        <authorList>
            <consortium name="NCBI Pathogen Detection Project"/>
        </authorList>
    </citation>
    <scope>NUCLEOTIDE SEQUENCE</scope>
    <source>
        <strain evidence="2">MA.MC_01-0209</strain>
    </source>
</reference>
<dbReference type="EMBL" id="DAAUJV010000001">
    <property type="protein sequence ID" value="HAF1784838.1"/>
    <property type="molecule type" value="Genomic_DNA"/>
</dbReference>
<gene>
    <name evidence="2" type="ORF">G8J96_000470</name>
</gene>
<name>A0A742ZJI5_SALER</name>
<feature type="non-terminal residue" evidence="2">
    <location>
        <position position="24"/>
    </location>
</feature>
<evidence type="ECO:0000256" key="1">
    <source>
        <dbReference type="SAM" id="MobiDB-lite"/>
    </source>
</evidence>
<comment type="caution">
    <text evidence="2">The sequence shown here is derived from an EMBL/GenBank/DDBJ whole genome shotgun (WGS) entry which is preliminary data.</text>
</comment>